<dbReference type="GO" id="GO:0050897">
    <property type="term" value="F:cobalt ion binding"/>
    <property type="evidence" value="ECO:0007669"/>
    <property type="project" value="TreeGrafter"/>
</dbReference>
<dbReference type="SUPFAM" id="SSF144083">
    <property type="entry name" value="Magnesium transport protein CorA, transmembrane region"/>
    <property type="match status" value="1"/>
</dbReference>
<feature type="transmembrane region" description="Helical" evidence="11">
    <location>
        <begin position="312"/>
        <end position="332"/>
    </location>
</feature>
<feature type="transmembrane region" description="Helical" evidence="11">
    <location>
        <begin position="278"/>
        <end position="300"/>
    </location>
</feature>
<dbReference type="GO" id="GO:0015095">
    <property type="term" value="F:magnesium ion transmembrane transporter activity"/>
    <property type="evidence" value="ECO:0007669"/>
    <property type="project" value="TreeGrafter"/>
</dbReference>
<evidence type="ECO:0000256" key="10">
    <source>
        <dbReference type="ARBA" id="ARBA00023136"/>
    </source>
</evidence>
<evidence type="ECO:0000256" key="1">
    <source>
        <dbReference type="ARBA" id="ARBA00004651"/>
    </source>
</evidence>
<evidence type="ECO:0000313" key="12">
    <source>
        <dbReference type="EMBL" id="KDA03203.1"/>
    </source>
</evidence>
<reference evidence="12 13" key="1">
    <citation type="journal article" date="2014" name="Antonie Van Leeuwenhoek">
        <title>Hyphomonas beringensis sp. nov. and Hyphomonas chukchiensis sp. nov., isolated from surface seawater of the Bering Sea and Chukchi Sea.</title>
        <authorList>
            <person name="Li C."/>
            <person name="Lai Q."/>
            <person name="Li G."/>
            <person name="Dong C."/>
            <person name="Wang J."/>
            <person name="Liao Y."/>
            <person name="Shao Z."/>
        </authorList>
    </citation>
    <scope>NUCLEOTIDE SEQUENCE [LARGE SCALE GENOMIC DNA]</scope>
    <source>
        <strain evidence="12 13">SCH89</strain>
    </source>
</reference>
<evidence type="ECO:0000313" key="13">
    <source>
        <dbReference type="Proteomes" id="UP000024942"/>
    </source>
</evidence>
<dbReference type="AlphaFoldDB" id="A0A059G9P7"/>
<proteinExistence type="inferred from homology"/>
<dbReference type="Proteomes" id="UP000024942">
    <property type="component" value="Unassembled WGS sequence"/>
</dbReference>
<dbReference type="GO" id="GO:0015087">
    <property type="term" value="F:cobalt ion transmembrane transporter activity"/>
    <property type="evidence" value="ECO:0007669"/>
    <property type="project" value="TreeGrafter"/>
</dbReference>
<keyword evidence="4" id="KW-1003">Cell membrane</keyword>
<keyword evidence="5" id="KW-0997">Cell inner membrane</keyword>
<dbReference type="InterPro" id="IPR045861">
    <property type="entry name" value="CorA_cytoplasmic_dom"/>
</dbReference>
<keyword evidence="9" id="KW-0406">Ion transport</keyword>
<keyword evidence="3" id="KW-0813">Transport</keyword>
<comment type="similarity">
    <text evidence="2">Belongs to the CorA metal ion transporter (MIT) (TC 1.A.35) family.</text>
</comment>
<protein>
    <recommendedName>
        <fullName evidence="14">Zinc transporter ZntB</fullName>
    </recommendedName>
</protein>
<dbReference type="STRING" id="1280953.HOC_06193"/>
<dbReference type="eggNOG" id="COG0598">
    <property type="taxonomic scope" value="Bacteria"/>
</dbReference>
<name>A0A059G9P7_9PROT</name>
<dbReference type="EMBL" id="ARYL01000007">
    <property type="protein sequence ID" value="KDA03203.1"/>
    <property type="molecule type" value="Genomic_DNA"/>
</dbReference>
<comment type="caution">
    <text evidence="12">The sequence shown here is derived from an EMBL/GenBank/DDBJ whole genome shotgun (WGS) entry which is preliminary data.</text>
</comment>
<evidence type="ECO:0000256" key="4">
    <source>
        <dbReference type="ARBA" id="ARBA00022475"/>
    </source>
</evidence>
<dbReference type="OrthoDB" id="9803484at2"/>
<accession>A0A059G9P7</accession>
<dbReference type="Gene3D" id="1.20.58.340">
    <property type="entry name" value="Magnesium transport protein CorA, transmembrane region"/>
    <property type="match status" value="2"/>
</dbReference>
<dbReference type="PANTHER" id="PTHR46494">
    <property type="entry name" value="CORA FAMILY METAL ION TRANSPORTER (EUROFUNG)"/>
    <property type="match status" value="1"/>
</dbReference>
<dbReference type="GO" id="GO:0000287">
    <property type="term" value="F:magnesium ion binding"/>
    <property type="evidence" value="ECO:0007669"/>
    <property type="project" value="TreeGrafter"/>
</dbReference>
<evidence type="ECO:0000256" key="5">
    <source>
        <dbReference type="ARBA" id="ARBA00022519"/>
    </source>
</evidence>
<dbReference type="Gene3D" id="3.30.460.20">
    <property type="entry name" value="CorA soluble domain-like"/>
    <property type="match status" value="1"/>
</dbReference>
<evidence type="ECO:0000256" key="11">
    <source>
        <dbReference type="SAM" id="Phobius"/>
    </source>
</evidence>
<dbReference type="Pfam" id="PF01544">
    <property type="entry name" value="CorA"/>
    <property type="match status" value="1"/>
</dbReference>
<keyword evidence="10 11" id="KW-0472">Membrane</keyword>
<evidence type="ECO:0000256" key="3">
    <source>
        <dbReference type="ARBA" id="ARBA00022448"/>
    </source>
</evidence>
<evidence type="ECO:0000256" key="8">
    <source>
        <dbReference type="ARBA" id="ARBA00022989"/>
    </source>
</evidence>
<dbReference type="InterPro" id="IPR002523">
    <property type="entry name" value="MgTranspt_CorA/ZnTranspt_ZntB"/>
</dbReference>
<keyword evidence="6 11" id="KW-0812">Transmembrane</keyword>
<gene>
    <name evidence="12" type="ORF">HOC_06193</name>
</gene>
<comment type="subcellular location">
    <subcellularLocation>
        <location evidence="1">Cell membrane</location>
        <topology evidence="1">Multi-pass membrane protein</topology>
    </subcellularLocation>
</comment>
<evidence type="ECO:0000256" key="9">
    <source>
        <dbReference type="ARBA" id="ARBA00023065"/>
    </source>
</evidence>
<dbReference type="PATRIC" id="fig|1280953.3.peg.1250"/>
<keyword evidence="13" id="KW-1185">Reference proteome</keyword>
<dbReference type="CDD" id="cd12833">
    <property type="entry name" value="ZntB-like_1"/>
    <property type="match status" value="1"/>
</dbReference>
<evidence type="ECO:0008006" key="14">
    <source>
        <dbReference type="Google" id="ProtNLM"/>
    </source>
</evidence>
<sequence>MAKRTEKGTTQTEARPLMVFGCVLDGAGGCRAIGWDAVQDWHPASEKEVLWLHLDRTADGAAEWMHKALPASEATIEVLLSNETRPRVFREGEGLVCVLRGVNFNPGDEPEDMIAMQVWADRSRVVTLRRRRLQTPRDVLAHLEERGDGPKTAGDLVMALSKELIGKINLAITGMNERIDELEADAADTKTDEMLDEIGGIRRTCLAFKRYISPQFDALMELKQDPPDWMSPENRLTTREMLDRLHRYLEDLDVSKESALVLQDDLNNRAAAEMNRTMFVFSIIAAIFLPLGFVTGLLGINVGGMPGVNSSGAFWITVVVLAIIVGIEFMLFKLMKWL</sequence>
<dbReference type="RefSeq" id="WP_035536782.1">
    <property type="nucleotide sequence ID" value="NZ_ARYL01000007.1"/>
</dbReference>
<evidence type="ECO:0000256" key="2">
    <source>
        <dbReference type="ARBA" id="ARBA00009765"/>
    </source>
</evidence>
<keyword evidence="7" id="KW-0862">Zinc</keyword>
<evidence type="ECO:0000256" key="7">
    <source>
        <dbReference type="ARBA" id="ARBA00022833"/>
    </source>
</evidence>
<dbReference type="GO" id="GO:0005886">
    <property type="term" value="C:plasma membrane"/>
    <property type="evidence" value="ECO:0007669"/>
    <property type="project" value="UniProtKB-SubCell"/>
</dbReference>
<evidence type="ECO:0000256" key="6">
    <source>
        <dbReference type="ARBA" id="ARBA00022692"/>
    </source>
</evidence>
<dbReference type="InterPro" id="IPR045863">
    <property type="entry name" value="CorA_TM1_TM2"/>
</dbReference>
<organism evidence="12 13">
    <name type="scientific">Hyphomonas oceanitis SCH89</name>
    <dbReference type="NCBI Taxonomy" id="1280953"/>
    <lineage>
        <taxon>Bacteria</taxon>
        <taxon>Pseudomonadati</taxon>
        <taxon>Pseudomonadota</taxon>
        <taxon>Alphaproteobacteria</taxon>
        <taxon>Hyphomonadales</taxon>
        <taxon>Hyphomonadaceae</taxon>
        <taxon>Hyphomonas</taxon>
    </lineage>
</organism>
<dbReference type="PANTHER" id="PTHR46494:SF3">
    <property type="entry name" value="ZINC TRANSPORT PROTEIN ZNTB"/>
    <property type="match status" value="1"/>
</dbReference>
<keyword evidence="8 11" id="KW-1133">Transmembrane helix</keyword>
<dbReference type="SUPFAM" id="SSF143865">
    <property type="entry name" value="CorA soluble domain-like"/>
    <property type="match status" value="1"/>
</dbReference>